<comment type="caution">
    <text evidence="1">The sequence shown here is derived from an EMBL/GenBank/DDBJ whole genome shotgun (WGS) entry which is preliminary data.</text>
</comment>
<reference evidence="1" key="1">
    <citation type="journal article" date="2015" name="ISME J.">
        <title>Draft Genome Sequence of Streptomyces incarnatus NRRL8089, which Produces the Nucleoside Antibiotic Sinefungin.</title>
        <authorList>
            <person name="Oshima K."/>
            <person name="Hattori M."/>
            <person name="Shimizu H."/>
            <person name="Fukuda K."/>
            <person name="Nemoto M."/>
            <person name="Inagaki K."/>
            <person name="Tamura T."/>
        </authorList>
    </citation>
    <scope>NUCLEOTIDE SEQUENCE</scope>
    <source>
        <strain evidence="1">FACHB-1277</strain>
    </source>
</reference>
<evidence type="ECO:0008006" key="3">
    <source>
        <dbReference type="Google" id="ProtNLM"/>
    </source>
</evidence>
<sequence length="217" mass="23934">MEIDRLQSHLGDALIQPSNRYIVAKVCDRLITFPDTLVAEILIVERNSILVLPFYDAAIIGVVHQQASVMPLLMLRTLLDGARSLVAESLTVIKLSEAARQLGKADHKLDLGGIGVIVDRVIGSIAIDEYIDAVANSSDLGKAIFPLPKLSNIELNDILMTEMGDGSKNSSKKFNQVVANIGDNEYTPIEIVLLNTPTHIWQPQRWQSRGQSLLDRR</sequence>
<proteinExistence type="predicted"/>
<dbReference type="InterPro" id="IPR036061">
    <property type="entry name" value="CheW-like_dom_sf"/>
</dbReference>
<name>A0A926Z689_9CYAN</name>
<gene>
    <name evidence="1" type="ORF">H6F44_13220</name>
</gene>
<dbReference type="Proteomes" id="UP000631421">
    <property type="component" value="Unassembled WGS sequence"/>
</dbReference>
<dbReference type="EMBL" id="JACJPY010000041">
    <property type="protein sequence ID" value="MBD2151071.1"/>
    <property type="molecule type" value="Genomic_DNA"/>
</dbReference>
<keyword evidence="2" id="KW-1185">Reference proteome</keyword>
<evidence type="ECO:0000313" key="2">
    <source>
        <dbReference type="Proteomes" id="UP000631421"/>
    </source>
</evidence>
<accession>A0A926Z689</accession>
<dbReference type="GO" id="GO:0007165">
    <property type="term" value="P:signal transduction"/>
    <property type="evidence" value="ECO:0007669"/>
    <property type="project" value="InterPro"/>
</dbReference>
<dbReference type="RefSeq" id="WP_190351440.1">
    <property type="nucleotide sequence ID" value="NZ_JACJPY010000041.1"/>
</dbReference>
<evidence type="ECO:0000313" key="1">
    <source>
        <dbReference type="EMBL" id="MBD2151071.1"/>
    </source>
</evidence>
<reference evidence="1" key="2">
    <citation type="submission" date="2020-08" db="EMBL/GenBank/DDBJ databases">
        <authorList>
            <person name="Chen M."/>
            <person name="Teng W."/>
            <person name="Zhao L."/>
            <person name="Hu C."/>
            <person name="Zhou Y."/>
            <person name="Han B."/>
            <person name="Song L."/>
            <person name="Shu W."/>
        </authorList>
    </citation>
    <scope>NUCLEOTIDE SEQUENCE</scope>
    <source>
        <strain evidence="1">FACHB-1277</strain>
    </source>
</reference>
<dbReference type="SUPFAM" id="SSF50341">
    <property type="entry name" value="CheW-like"/>
    <property type="match status" value="1"/>
</dbReference>
<organism evidence="1 2">
    <name type="scientific">Pseudanabaena cinerea FACHB-1277</name>
    <dbReference type="NCBI Taxonomy" id="2949581"/>
    <lineage>
        <taxon>Bacteria</taxon>
        <taxon>Bacillati</taxon>
        <taxon>Cyanobacteriota</taxon>
        <taxon>Cyanophyceae</taxon>
        <taxon>Pseudanabaenales</taxon>
        <taxon>Pseudanabaenaceae</taxon>
        <taxon>Pseudanabaena</taxon>
        <taxon>Pseudanabaena cinerea</taxon>
    </lineage>
</organism>
<protein>
    <recommendedName>
        <fullName evidence="3">CheW-like domain-containing protein</fullName>
    </recommendedName>
</protein>
<dbReference type="AlphaFoldDB" id="A0A926Z689"/>
<dbReference type="GO" id="GO:0006935">
    <property type="term" value="P:chemotaxis"/>
    <property type="evidence" value="ECO:0007669"/>
    <property type="project" value="InterPro"/>
</dbReference>